<feature type="chain" id="PRO_5002038571" evidence="1">
    <location>
        <begin position="22"/>
        <end position="164"/>
    </location>
</feature>
<feature type="signal peptide" evidence="1">
    <location>
        <begin position="1"/>
        <end position="21"/>
    </location>
</feature>
<dbReference type="KEGG" id="mcg:GL4_2043"/>
<dbReference type="Proteomes" id="UP000031643">
    <property type="component" value="Chromosome"/>
</dbReference>
<name>A0A0A8K656_9HYPH</name>
<keyword evidence="1" id="KW-0732">Signal</keyword>
<reference evidence="2 3" key="1">
    <citation type="submission" date="2014-09" db="EMBL/GenBank/DDBJ databases">
        <title>Genome sequencing of Methyloceanibacter caenitepidi Gela4.</title>
        <authorList>
            <person name="Takeuchi M."/>
            <person name="Susumu S."/>
            <person name="Kamagata Y."/>
            <person name="Oshima K."/>
            <person name="Hattori M."/>
            <person name="Iwasaki W."/>
        </authorList>
    </citation>
    <scope>NUCLEOTIDE SEQUENCE [LARGE SCALE GENOMIC DNA]</scope>
    <source>
        <strain evidence="2 3">Gela4</strain>
    </source>
</reference>
<dbReference type="AlphaFoldDB" id="A0A0A8K656"/>
<organism evidence="2 3">
    <name type="scientific">Methyloceanibacter caenitepidi</name>
    <dbReference type="NCBI Taxonomy" id="1384459"/>
    <lineage>
        <taxon>Bacteria</taxon>
        <taxon>Pseudomonadati</taxon>
        <taxon>Pseudomonadota</taxon>
        <taxon>Alphaproteobacteria</taxon>
        <taxon>Hyphomicrobiales</taxon>
        <taxon>Hyphomicrobiaceae</taxon>
        <taxon>Methyloceanibacter</taxon>
    </lineage>
</organism>
<dbReference type="HOGENOM" id="CLU_1617087_0_0_5"/>
<gene>
    <name evidence="2" type="ORF">GL4_2043</name>
</gene>
<dbReference type="EMBL" id="AP014648">
    <property type="protein sequence ID" value="BAQ17489.1"/>
    <property type="molecule type" value="Genomic_DNA"/>
</dbReference>
<protein>
    <submittedName>
        <fullName evidence="2">Uncharacterized protein</fullName>
    </submittedName>
</protein>
<evidence type="ECO:0000313" key="2">
    <source>
        <dbReference type="EMBL" id="BAQ17489.1"/>
    </source>
</evidence>
<keyword evidence="3" id="KW-1185">Reference proteome</keyword>
<accession>A0A0A8K656</accession>
<proteinExistence type="predicted"/>
<dbReference type="STRING" id="1384459.GL4_2043"/>
<sequence length="164" mass="18014">MIRSMVVAACLMLLAAPPSQAQTQPGMTADGFHLKLHETLTASDMAVLHSHCDDEDNVAKCWFTFIIADESLQGIAAAPDYQRPVHTVRLALANKEDAGNFARGALMLMQVLEPDLTRDERVDLIATLLSRYSKDVTPNTVSSSGFDYEMVTVGDVDVFEARRK</sequence>
<evidence type="ECO:0000313" key="3">
    <source>
        <dbReference type="Proteomes" id="UP000031643"/>
    </source>
</evidence>
<dbReference type="RefSeq" id="WP_045367056.1">
    <property type="nucleotide sequence ID" value="NZ_AP014648.1"/>
</dbReference>
<evidence type="ECO:0000256" key="1">
    <source>
        <dbReference type="SAM" id="SignalP"/>
    </source>
</evidence>